<name>A0A853CS79_9MICO</name>
<dbReference type="AlphaFoldDB" id="A0A853CS79"/>
<feature type="compositionally biased region" description="Basic and acidic residues" evidence="1">
    <location>
        <begin position="139"/>
        <end position="154"/>
    </location>
</feature>
<feature type="region of interest" description="Disordered" evidence="1">
    <location>
        <begin position="100"/>
        <end position="154"/>
    </location>
</feature>
<evidence type="ECO:0000313" key="2">
    <source>
        <dbReference type="EMBL" id="NYJ23199.1"/>
    </source>
</evidence>
<protein>
    <recommendedName>
        <fullName evidence="4">DUF4176 domain-containing protein</fullName>
    </recommendedName>
</protein>
<dbReference type="EMBL" id="JACCFL010000001">
    <property type="protein sequence ID" value="NYJ23199.1"/>
    <property type="molecule type" value="Genomic_DNA"/>
</dbReference>
<evidence type="ECO:0008006" key="4">
    <source>
        <dbReference type="Google" id="ProtNLM"/>
    </source>
</evidence>
<gene>
    <name evidence="2" type="ORF">HNR13_001486</name>
</gene>
<sequence>MTMTLELQGRLLGLGSIVRLENDRASGLFVVLARGAFRPEMERPEVEPRYLVAPHPYGESPDQETFPILAGDVEEIVFEGYSDSADEAFLADLLDQMENGPRQISRAQQFTGPLTELPEASAPDAEDSDAVEPGVDPFAELRRLTEQDHRRDER</sequence>
<organism evidence="2 3">
    <name type="scientific">Leifsonia shinshuensis</name>
    <dbReference type="NCBI Taxonomy" id="150026"/>
    <lineage>
        <taxon>Bacteria</taxon>
        <taxon>Bacillati</taxon>
        <taxon>Actinomycetota</taxon>
        <taxon>Actinomycetes</taxon>
        <taxon>Micrococcales</taxon>
        <taxon>Microbacteriaceae</taxon>
        <taxon>Leifsonia</taxon>
    </lineage>
</organism>
<dbReference type="Proteomes" id="UP000578352">
    <property type="component" value="Unassembled WGS sequence"/>
</dbReference>
<dbReference type="Pfam" id="PF13780">
    <property type="entry name" value="DUF4176"/>
    <property type="match status" value="1"/>
</dbReference>
<reference evidence="2 3" key="1">
    <citation type="submission" date="2020-07" db="EMBL/GenBank/DDBJ databases">
        <title>Sequencing the genomes of 1000 actinobacteria strains.</title>
        <authorList>
            <person name="Klenk H.-P."/>
        </authorList>
    </citation>
    <scope>NUCLEOTIDE SEQUENCE [LARGE SCALE GENOMIC DNA]</scope>
    <source>
        <strain evidence="2 3">DSM 15165</strain>
    </source>
</reference>
<proteinExistence type="predicted"/>
<dbReference type="InterPro" id="IPR025233">
    <property type="entry name" value="DUF4176"/>
</dbReference>
<comment type="caution">
    <text evidence="2">The sequence shown here is derived from an EMBL/GenBank/DDBJ whole genome shotgun (WGS) entry which is preliminary data.</text>
</comment>
<accession>A0A853CS79</accession>
<evidence type="ECO:0000256" key="1">
    <source>
        <dbReference type="SAM" id="MobiDB-lite"/>
    </source>
</evidence>
<evidence type="ECO:0000313" key="3">
    <source>
        <dbReference type="Proteomes" id="UP000578352"/>
    </source>
</evidence>